<evidence type="ECO:0000313" key="2">
    <source>
        <dbReference type="Proteomes" id="UP001243330"/>
    </source>
</evidence>
<dbReference type="EMBL" id="JAQOWY010000126">
    <property type="protein sequence ID" value="KAK1850159.1"/>
    <property type="molecule type" value="Genomic_DNA"/>
</dbReference>
<evidence type="ECO:0000313" key="1">
    <source>
        <dbReference type="EMBL" id="KAK1850159.1"/>
    </source>
</evidence>
<name>A0AAD9AQV7_9PEZI</name>
<proteinExistence type="predicted"/>
<dbReference type="Proteomes" id="UP001243330">
    <property type="component" value="Unassembled WGS sequence"/>
</dbReference>
<gene>
    <name evidence="1" type="ORF">CCHR01_07235</name>
</gene>
<comment type="caution">
    <text evidence="1">The sequence shown here is derived from an EMBL/GenBank/DDBJ whole genome shotgun (WGS) entry which is preliminary data.</text>
</comment>
<organism evidence="1 2">
    <name type="scientific">Colletotrichum chrysophilum</name>
    <dbReference type="NCBI Taxonomy" id="1836956"/>
    <lineage>
        <taxon>Eukaryota</taxon>
        <taxon>Fungi</taxon>
        <taxon>Dikarya</taxon>
        <taxon>Ascomycota</taxon>
        <taxon>Pezizomycotina</taxon>
        <taxon>Sordariomycetes</taxon>
        <taxon>Hypocreomycetidae</taxon>
        <taxon>Glomerellales</taxon>
        <taxon>Glomerellaceae</taxon>
        <taxon>Colletotrichum</taxon>
        <taxon>Colletotrichum gloeosporioides species complex</taxon>
    </lineage>
</organism>
<keyword evidence="2" id="KW-1185">Reference proteome</keyword>
<sequence length="142" mass="15703">MVFCGCLQRLVWSSLAWIENHALSFSLSLFLDTHVHRVSSPSPRGPIHLSRSLVPPPCSILCLSPDWLLICSRLSLGALSGLHLSLVTDTRTLQPQLIPLCLPNETCMERLARPYRNRHAVPVCLPDAPCLVNCFAASVYTT</sequence>
<accession>A0AAD9AQV7</accession>
<dbReference type="AlphaFoldDB" id="A0AAD9AQV7"/>
<protein>
    <submittedName>
        <fullName evidence="1">Uncharacterized protein</fullName>
    </submittedName>
</protein>
<reference evidence="1" key="1">
    <citation type="submission" date="2023-01" db="EMBL/GenBank/DDBJ databases">
        <title>Colletotrichum chrysophilum M932 genome sequence.</title>
        <authorList>
            <person name="Baroncelli R."/>
        </authorList>
    </citation>
    <scope>NUCLEOTIDE SEQUENCE</scope>
    <source>
        <strain evidence="1">M932</strain>
    </source>
</reference>